<organism evidence="11">
    <name type="scientific">Culicoides sonorensis</name>
    <name type="common">Biting midge</name>
    <dbReference type="NCBI Taxonomy" id="179676"/>
    <lineage>
        <taxon>Eukaryota</taxon>
        <taxon>Metazoa</taxon>
        <taxon>Ecdysozoa</taxon>
        <taxon>Arthropoda</taxon>
        <taxon>Hexapoda</taxon>
        <taxon>Insecta</taxon>
        <taxon>Pterygota</taxon>
        <taxon>Neoptera</taxon>
        <taxon>Endopterygota</taxon>
        <taxon>Diptera</taxon>
        <taxon>Nematocera</taxon>
        <taxon>Chironomoidea</taxon>
        <taxon>Ceratopogonidae</taxon>
        <taxon>Ceratopogoninae</taxon>
        <taxon>Culicoides</taxon>
        <taxon>Monoculicoides</taxon>
    </lineage>
</organism>
<proteinExistence type="inferred from homology"/>
<keyword evidence="5" id="KW-0999">Mitochondrion inner membrane</keyword>
<evidence type="ECO:0000256" key="10">
    <source>
        <dbReference type="SAM" id="Phobius"/>
    </source>
</evidence>
<dbReference type="Pfam" id="PF07096">
    <property type="entry name" value="DUF1358"/>
    <property type="match status" value="1"/>
</dbReference>
<accession>A0A336N0C1</accession>
<comment type="function">
    <text evidence="9">Scaffold protein that participates in the c-ring assembly of mitochondrial ATP synthase (F(1)F(0) ATP synthase or complex V) by facilitating the membrane insertion and oligomer formation of the subunit c/ATP5MC3. Participates in the incorporation of the c-ring into vestigial complexes. Additionally influences the incorporation of subunits MT-ATP6, MT-ATP8, ATP5MJ, and ATP5MK in the ATP synthase.</text>
</comment>
<evidence type="ECO:0000256" key="3">
    <source>
        <dbReference type="ARBA" id="ARBA00013934"/>
    </source>
</evidence>
<feature type="transmembrane region" description="Helical" evidence="10">
    <location>
        <begin position="71"/>
        <end position="91"/>
    </location>
</feature>
<evidence type="ECO:0000256" key="4">
    <source>
        <dbReference type="ARBA" id="ARBA00022692"/>
    </source>
</evidence>
<dbReference type="AlphaFoldDB" id="A0A336N0C1"/>
<gene>
    <name evidence="11" type="primary">CSON008774</name>
</gene>
<evidence type="ECO:0000256" key="5">
    <source>
        <dbReference type="ARBA" id="ARBA00022792"/>
    </source>
</evidence>
<evidence type="ECO:0000256" key="1">
    <source>
        <dbReference type="ARBA" id="ARBA00004448"/>
    </source>
</evidence>
<comment type="subcellular location">
    <subcellularLocation>
        <location evidence="1">Mitochondrion inner membrane</location>
        <topology evidence="1">Multi-pass membrane protein</topology>
    </subcellularLocation>
</comment>
<evidence type="ECO:0000256" key="9">
    <source>
        <dbReference type="ARBA" id="ARBA00045905"/>
    </source>
</evidence>
<dbReference type="PANTHER" id="PTHR13141:SF4">
    <property type="entry name" value="TRANSMEMBRANE PROTEIN 242"/>
    <property type="match status" value="1"/>
</dbReference>
<keyword evidence="7" id="KW-0496">Mitochondrion</keyword>
<protein>
    <recommendedName>
        <fullName evidence="3">Transmembrane protein 242</fullName>
    </recommendedName>
</protein>
<keyword evidence="6 10" id="KW-1133">Transmembrane helix</keyword>
<dbReference type="GO" id="GO:0005743">
    <property type="term" value="C:mitochondrial inner membrane"/>
    <property type="evidence" value="ECO:0007669"/>
    <property type="project" value="UniProtKB-SubCell"/>
</dbReference>
<dbReference type="EMBL" id="UFQT01003365">
    <property type="protein sequence ID" value="SSX34909.1"/>
    <property type="molecule type" value="Genomic_DNA"/>
</dbReference>
<evidence type="ECO:0000256" key="7">
    <source>
        <dbReference type="ARBA" id="ARBA00023128"/>
    </source>
</evidence>
<reference evidence="11" key="1">
    <citation type="submission" date="2018-07" db="EMBL/GenBank/DDBJ databases">
        <authorList>
            <person name="Quirk P.G."/>
            <person name="Krulwich T.A."/>
        </authorList>
    </citation>
    <scope>NUCLEOTIDE SEQUENCE</scope>
</reference>
<evidence type="ECO:0000256" key="8">
    <source>
        <dbReference type="ARBA" id="ARBA00023136"/>
    </source>
</evidence>
<sequence>MSSDTDLAVNEKKKERIISASFLATVAGFSALAGFGKTLSMAKRKDPKFFDKGVVATVEMSETGAMLAMRALAWGTLYAFLGTGAICYGVWKLSGAKNFEEFRETVGNALPRIRKNDPPQSRTEFEGLTDLMKYLSTWKSEAKKTDNS</sequence>
<dbReference type="VEuPathDB" id="VectorBase:CSON008774"/>
<dbReference type="OMA" id="RSPEWFN"/>
<keyword evidence="4 10" id="KW-0812">Transmembrane</keyword>
<evidence type="ECO:0000256" key="2">
    <source>
        <dbReference type="ARBA" id="ARBA00007570"/>
    </source>
</evidence>
<comment type="similarity">
    <text evidence="2">Belongs to the TMEM242 family.</text>
</comment>
<feature type="transmembrane region" description="Helical" evidence="10">
    <location>
        <begin position="17"/>
        <end position="35"/>
    </location>
</feature>
<dbReference type="PANTHER" id="PTHR13141">
    <property type="entry name" value="TRANSMEMBRANE PROTEIN 242"/>
    <property type="match status" value="1"/>
</dbReference>
<dbReference type="InterPro" id="IPR009792">
    <property type="entry name" value="TMEM242"/>
</dbReference>
<keyword evidence="8 10" id="KW-0472">Membrane</keyword>
<evidence type="ECO:0000256" key="6">
    <source>
        <dbReference type="ARBA" id="ARBA00022989"/>
    </source>
</evidence>
<name>A0A336N0C1_CULSO</name>
<evidence type="ECO:0000313" key="11">
    <source>
        <dbReference type="EMBL" id="SSX34909.1"/>
    </source>
</evidence>